<dbReference type="InterPro" id="IPR002641">
    <property type="entry name" value="PNPLA_dom"/>
</dbReference>
<dbReference type="PANTHER" id="PTHR14226:SF57">
    <property type="entry name" value="BLR7027 PROTEIN"/>
    <property type="match status" value="1"/>
</dbReference>
<feature type="region of interest" description="Disordered" evidence="5">
    <location>
        <begin position="1"/>
        <end position="80"/>
    </location>
</feature>
<dbReference type="Pfam" id="PF01734">
    <property type="entry name" value="Patatin"/>
    <property type="match status" value="1"/>
</dbReference>
<evidence type="ECO:0000256" key="4">
    <source>
        <dbReference type="PROSITE-ProRule" id="PRU01161"/>
    </source>
</evidence>
<sequence length="460" mass="50959">MAPWRRGHREHQEHREHRQHRQHRQHRSAGCRRRERGALARRRRAPRKNGTIPAIVFDGGSHMAGNAKGRAKGRGKQSRSGYDTVALVLQGGGALGSYQAGVYQGMHEGGLQPDWVAGISIGAINAAIIAGSPPDERVERLRGFWESICRPYGYGALPWGDLLAGLMQGAPGGSYAYGSPDVNSRLAASYALLYGQPGFFQPRPFPPFWPQGNGPAGASYYDTAPLEKTLNTYVDFDLLNLGDVRASFGAVNVRTGNFAYFDSNKITLTARHVMASGALPPGFPAVEIDGEYYWDGGVVSNTPLYYVLSPHPTWDTLALQVDLWPARGPLPDTMEKVMERLKDIQYSSRTRLVTDTLQRNLGLRRDMQRLLSLLPEKQRNAPELAHIREAASTPVINVINLIYQSKNYERHSKDYEFGTEAMREHWQSGLADIRATLARPGVLDRPNGGSGFVTHDIHRG</sequence>
<dbReference type="OrthoDB" id="9770965at2"/>
<feature type="short sequence motif" description="DGA/G" evidence="4">
    <location>
        <begin position="295"/>
        <end position="297"/>
    </location>
</feature>
<feature type="compositionally biased region" description="Basic residues" evidence="5">
    <location>
        <begin position="17"/>
        <end position="47"/>
    </location>
</feature>
<keyword evidence="1 4" id="KW-0378">Hydrolase</keyword>
<evidence type="ECO:0000313" key="8">
    <source>
        <dbReference type="Proteomes" id="UP000290849"/>
    </source>
</evidence>
<evidence type="ECO:0000256" key="3">
    <source>
        <dbReference type="ARBA" id="ARBA00023098"/>
    </source>
</evidence>
<keyword evidence="8" id="KW-1185">Reference proteome</keyword>
<dbReference type="PROSITE" id="PS51635">
    <property type="entry name" value="PNPLA"/>
    <property type="match status" value="1"/>
</dbReference>
<keyword evidence="3 4" id="KW-0443">Lipid metabolism</keyword>
<dbReference type="InterPro" id="IPR021095">
    <property type="entry name" value="DUF3734"/>
</dbReference>
<gene>
    <name evidence="7" type="ORF">C7R54_04835</name>
</gene>
<dbReference type="PANTHER" id="PTHR14226">
    <property type="entry name" value="NEUROPATHY TARGET ESTERASE/SWISS CHEESE D.MELANOGASTER"/>
    <property type="match status" value="1"/>
</dbReference>
<feature type="short sequence motif" description="GXSXG" evidence="4">
    <location>
        <begin position="118"/>
        <end position="122"/>
    </location>
</feature>
<name>A0A4V1MSS4_9BURK</name>
<feature type="short sequence motif" description="GXGXXG" evidence="4">
    <location>
        <begin position="91"/>
        <end position="96"/>
    </location>
</feature>
<dbReference type="GO" id="GO:0016042">
    <property type="term" value="P:lipid catabolic process"/>
    <property type="evidence" value="ECO:0007669"/>
    <property type="project" value="UniProtKB-UniRule"/>
</dbReference>
<feature type="active site" description="Nucleophile" evidence="4">
    <location>
        <position position="120"/>
    </location>
</feature>
<reference evidence="7 8" key="1">
    <citation type="journal article" date="2017" name="Int. J. Syst. Evol. Microbiol.">
        <title>Achromobacter aloeverae sp. nov., isolated from the root of Aloe vera (L.) Burm.f.</title>
        <authorList>
            <person name="Kuncharoen N."/>
            <person name="Muramatsu Y."/>
            <person name="Shibata C."/>
            <person name="Kamakura Y."/>
            <person name="Nakagawa Y."/>
            <person name="Tanasupawat S."/>
        </authorList>
    </citation>
    <scope>NUCLEOTIDE SEQUENCE [LARGE SCALE GENOMIC DNA]</scope>
    <source>
        <strain evidence="7 8">AVA-1</strain>
    </source>
</reference>
<dbReference type="InterPro" id="IPR050301">
    <property type="entry name" value="NTE"/>
</dbReference>
<dbReference type="EMBL" id="PYAL01000001">
    <property type="protein sequence ID" value="RXN93050.1"/>
    <property type="molecule type" value="Genomic_DNA"/>
</dbReference>
<evidence type="ECO:0000256" key="2">
    <source>
        <dbReference type="ARBA" id="ARBA00022963"/>
    </source>
</evidence>
<feature type="active site" description="Proton acceptor" evidence="4">
    <location>
        <position position="295"/>
    </location>
</feature>
<dbReference type="AlphaFoldDB" id="A0A4V1MSS4"/>
<dbReference type="GO" id="GO:0016787">
    <property type="term" value="F:hydrolase activity"/>
    <property type="evidence" value="ECO:0007669"/>
    <property type="project" value="UniProtKB-UniRule"/>
</dbReference>
<keyword evidence="2 4" id="KW-0442">Lipid degradation</keyword>
<dbReference type="SUPFAM" id="SSF52151">
    <property type="entry name" value="FabD/lysophospholipase-like"/>
    <property type="match status" value="1"/>
</dbReference>
<evidence type="ECO:0000256" key="1">
    <source>
        <dbReference type="ARBA" id="ARBA00022801"/>
    </source>
</evidence>
<evidence type="ECO:0000256" key="5">
    <source>
        <dbReference type="SAM" id="MobiDB-lite"/>
    </source>
</evidence>
<dbReference type="Gene3D" id="3.40.1090.10">
    <property type="entry name" value="Cytosolic phospholipase A2 catalytic domain"/>
    <property type="match status" value="2"/>
</dbReference>
<protein>
    <recommendedName>
        <fullName evidence="6">PNPLA domain-containing protein</fullName>
    </recommendedName>
</protein>
<feature type="domain" description="PNPLA" evidence="6">
    <location>
        <begin position="87"/>
        <end position="308"/>
    </location>
</feature>
<dbReference type="Pfam" id="PF12536">
    <property type="entry name" value="DUF3734"/>
    <property type="match status" value="1"/>
</dbReference>
<evidence type="ECO:0000313" key="7">
    <source>
        <dbReference type="EMBL" id="RXN93050.1"/>
    </source>
</evidence>
<dbReference type="InterPro" id="IPR016035">
    <property type="entry name" value="Acyl_Trfase/lysoPLipase"/>
</dbReference>
<proteinExistence type="predicted"/>
<dbReference type="Proteomes" id="UP000290849">
    <property type="component" value="Unassembled WGS sequence"/>
</dbReference>
<comment type="caution">
    <text evidence="7">The sequence shown here is derived from an EMBL/GenBank/DDBJ whole genome shotgun (WGS) entry which is preliminary data.</text>
</comment>
<organism evidence="7 8">
    <name type="scientific">Achromobacter aloeverae</name>
    <dbReference type="NCBI Taxonomy" id="1750518"/>
    <lineage>
        <taxon>Bacteria</taxon>
        <taxon>Pseudomonadati</taxon>
        <taxon>Pseudomonadota</taxon>
        <taxon>Betaproteobacteria</taxon>
        <taxon>Burkholderiales</taxon>
        <taxon>Alcaligenaceae</taxon>
        <taxon>Achromobacter</taxon>
    </lineage>
</organism>
<accession>A0A4V1MSS4</accession>
<evidence type="ECO:0000259" key="6">
    <source>
        <dbReference type="PROSITE" id="PS51635"/>
    </source>
</evidence>